<feature type="compositionally biased region" description="Pro residues" evidence="1">
    <location>
        <begin position="134"/>
        <end position="148"/>
    </location>
</feature>
<keyword evidence="4" id="KW-1185">Reference proteome</keyword>
<name>A0A8J9UG36_9NEOP</name>
<feature type="region of interest" description="Disordered" evidence="1">
    <location>
        <begin position="133"/>
        <end position="162"/>
    </location>
</feature>
<keyword evidence="2" id="KW-1133">Transmembrane helix</keyword>
<sequence length="162" mass="17208">MIYTTLVLYYASLEVRSGAASPSQPPPPAARLCSCRRDQSLVHFGEAFVTSTFVVPICVTVYMLLFSHYVVIRFPFDTGALRTRTQTKDLMDYITLFEIECKSAGGPGGGGAGGEGEGVTLCKIMFRYEDVAPSPSPAAPADPHPRPPAGAAAPATNLMSSC</sequence>
<dbReference type="Proteomes" id="UP000838878">
    <property type="component" value="Chromosome 14"/>
</dbReference>
<dbReference type="EMBL" id="OV170234">
    <property type="protein sequence ID" value="CAH0719706.1"/>
    <property type="molecule type" value="Genomic_DNA"/>
</dbReference>
<evidence type="ECO:0000313" key="4">
    <source>
        <dbReference type="Proteomes" id="UP000838878"/>
    </source>
</evidence>
<reference evidence="3" key="1">
    <citation type="submission" date="2021-12" db="EMBL/GenBank/DDBJ databases">
        <authorList>
            <person name="Martin H S."/>
        </authorList>
    </citation>
    <scope>NUCLEOTIDE SEQUENCE</scope>
</reference>
<evidence type="ECO:0000313" key="3">
    <source>
        <dbReference type="EMBL" id="CAH0719706.1"/>
    </source>
</evidence>
<feature type="transmembrane region" description="Helical" evidence="2">
    <location>
        <begin position="47"/>
        <end position="72"/>
    </location>
</feature>
<evidence type="ECO:0000256" key="1">
    <source>
        <dbReference type="SAM" id="MobiDB-lite"/>
    </source>
</evidence>
<evidence type="ECO:0000256" key="2">
    <source>
        <dbReference type="SAM" id="Phobius"/>
    </source>
</evidence>
<feature type="non-terminal residue" evidence="3">
    <location>
        <position position="162"/>
    </location>
</feature>
<protein>
    <submittedName>
        <fullName evidence="3">Uncharacterized protein</fullName>
    </submittedName>
</protein>
<keyword evidence="2" id="KW-0472">Membrane</keyword>
<gene>
    <name evidence="3" type="ORF">BINO364_LOCUS6012</name>
</gene>
<keyword evidence="2" id="KW-0812">Transmembrane</keyword>
<organism evidence="3 4">
    <name type="scientific">Brenthis ino</name>
    <name type="common">lesser marbled fritillary</name>
    <dbReference type="NCBI Taxonomy" id="405034"/>
    <lineage>
        <taxon>Eukaryota</taxon>
        <taxon>Metazoa</taxon>
        <taxon>Ecdysozoa</taxon>
        <taxon>Arthropoda</taxon>
        <taxon>Hexapoda</taxon>
        <taxon>Insecta</taxon>
        <taxon>Pterygota</taxon>
        <taxon>Neoptera</taxon>
        <taxon>Endopterygota</taxon>
        <taxon>Lepidoptera</taxon>
        <taxon>Glossata</taxon>
        <taxon>Ditrysia</taxon>
        <taxon>Papilionoidea</taxon>
        <taxon>Nymphalidae</taxon>
        <taxon>Heliconiinae</taxon>
        <taxon>Argynnini</taxon>
        <taxon>Brenthis</taxon>
    </lineage>
</organism>
<accession>A0A8J9UG36</accession>
<dbReference type="AlphaFoldDB" id="A0A8J9UG36"/>
<proteinExistence type="predicted"/>